<dbReference type="GO" id="GO:0005694">
    <property type="term" value="C:chromosome"/>
    <property type="evidence" value="ECO:0007669"/>
    <property type="project" value="TreeGrafter"/>
</dbReference>
<dbReference type="AlphaFoldDB" id="A0A395U165"/>
<feature type="domain" description="ParB-like N-terminal" evidence="3">
    <location>
        <begin position="32"/>
        <end position="123"/>
    </location>
</feature>
<proteinExistence type="inferred from homology"/>
<dbReference type="SMART" id="SM00470">
    <property type="entry name" value="ParB"/>
    <property type="match status" value="1"/>
</dbReference>
<sequence>MAVKNFKQSLSLRQKELTIIGADAPELEEEYRLIAVDDIYSEKQLRSHFDLAKIEQLMNSMLVNGQIEPIIVCDIDGKGHRIQKGECRWRAAKMSDGRITHLKCLVRKDKGTVLSQFSENYVRADFTPFEIGEGFIQIKEEQNWSNKDVAKHFNVSESVVNAYIKCLDSPDFIKEAYSAGKVSDVDTINSLRIAAGINMDAVVDLIMNNEQLTRSQAQALTKSLKTQKKQSEAETKDSTEEESQASTSDEENQQNLDIDTDTENDITEPAPDKAPSKAPEKKTQNRIKVMVDGYEGVIDHTAKAEPGYIVVLMDDSPGQMTVPVSDVTLVGYAS</sequence>
<feature type="region of interest" description="Disordered" evidence="2">
    <location>
        <begin position="222"/>
        <end position="285"/>
    </location>
</feature>
<dbReference type="InterPro" id="IPR042075">
    <property type="entry name" value="KorB_DNA-db"/>
</dbReference>
<comment type="caution">
    <text evidence="4">The sequence shown here is derived from an EMBL/GenBank/DDBJ whole genome shotgun (WGS) entry which is preliminary data.</text>
</comment>
<comment type="similarity">
    <text evidence="1">Belongs to the ParB family.</text>
</comment>
<dbReference type="Gene3D" id="3.90.1530.30">
    <property type="match status" value="1"/>
</dbReference>
<name>A0A395U165_VIBCL</name>
<dbReference type="InterPro" id="IPR050336">
    <property type="entry name" value="Chromosome_partition/occlusion"/>
</dbReference>
<dbReference type="EMBL" id="MCBA01000067">
    <property type="protein sequence ID" value="RGP89833.1"/>
    <property type="molecule type" value="Genomic_DNA"/>
</dbReference>
<dbReference type="Gene3D" id="1.10.10.730">
    <property type="entry name" value="KorB DNA-binding domain"/>
    <property type="match status" value="1"/>
</dbReference>
<reference evidence="4 5" key="1">
    <citation type="journal article" date="2017" name="Emerg. Infect. Dis.">
        <title>Carbapenemase VCC-1-Producing Vibrio cholerae in Coastal Waters of Germany.</title>
        <authorList>
            <person name="Hammerl J.A."/>
            <person name="Jackel C."/>
            <person name="Bortolaia V."/>
            <person name="Schwartz K."/>
            <person name="Bier N."/>
            <person name="Hendriksen R.S."/>
            <person name="Guerra B."/>
            <person name="Strauch E."/>
        </authorList>
    </citation>
    <scope>NUCLEOTIDE SEQUENCE [LARGE SCALE GENOMIC DNA]</scope>
    <source>
        <strain evidence="4 5">VN-2825</strain>
    </source>
</reference>
<dbReference type="RefSeq" id="WP_088412248.1">
    <property type="nucleotide sequence ID" value="NZ_MWRD01000351.1"/>
</dbReference>
<dbReference type="InterPro" id="IPR003115">
    <property type="entry name" value="ParB_N"/>
</dbReference>
<evidence type="ECO:0000256" key="2">
    <source>
        <dbReference type="SAM" id="MobiDB-lite"/>
    </source>
</evidence>
<dbReference type="NCBIfam" id="TIGR00180">
    <property type="entry name" value="parB_part"/>
    <property type="match status" value="1"/>
</dbReference>
<feature type="compositionally biased region" description="Basic and acidic residues" evidence="2">
    <location>
        <begin position="270"/>
        <end position="283"/>
    </location>
</feature>
<feature type="compositionally biased region" description="Acidic residues" evidence="2">
    <location>
        <begin position="239"/>
        <end position="266"/>
    </location>
</feature>
<dbReference type="GO" id="GO:0003677">
    <property type="term" value="F:DNA binding"/>
    <property type="evidence" value="ECO:0007669"/>
    <property type="project" value="InterPro"/>
</dbReference>
<evidence type="ECO:0000256" key="1">
    <source>
        <dbReference type="ARBA" id="ARBA00006295"/>
    </source>
</evidence>
<dbReference type="InterPro" id="IPR036086">
    <property type="entry name" value="ParB/Sulfiredoxin_sf"/>
</dbReference>
<evidence type="ECO:0000259" key="3">
    <source>
        <dbReference type="SMART" id="SM00470"/>
    </source>
</evidence>
<dbReference type="PANTHER" id="PTHR33375:SF1">
    <property type="entry name" value="CHROMOSOME-PARTITIONING PROTEIN PARB-RELATED"/>
    <property type="match status" value="1"/>
</dbReference>
<dbReference type="SUPFAM" id="SSF110849">
    <property type="entry name" value="ParB/Sulfiredoxin"/>
    <property type="match status" value="1"/>
</dbReference>
<evidence type="ECO:0000313" key="5">
    <source>
        <dbReference type="Proteomes" id="UP000266701"/>
    </source>
</evidence>
<dbReference type="InterPro" id="IPR004437">
    <property type="entry name" value="ParB/RepB/Spo0J"/>
</dbReference>
<evidence type="ECO:0000313" key="4">
    <source>
        <dbReference type="EMBL" id="RGP89833.1"/>
    </source>
</evidence>
<dbReference type="Proteomes" id="UP000266701">
    <property type="component" value="Unassembled WGS sequence"/>
</dbReference>
<protein>
    <recommendedName>
        <fullName evidence="3">ParB-like N-terminal domain-containing protein</fullName>
    </recommendedName>
</protein>
<dbReference type="PANTHER" id="PTHR33375">
    <property type="entry name" value="CHROMOSOME-PARTITIONING PROTEIN PARB-RELATED"/>
    <property type="match status" value="1"/>
</dbReference>
<dbReference type="Pfam" id="PF02195">
    <property type="entry name" value="ParB_N"/>
    <property type="match status" value="1"/>
</dbReference>
<dbReference type="SUPFAM" id="SSF109709">
    <property type="entry name" value="KorB DNA-binding domain-like"/>
    <property type="match status" value="1"/>
</dbReference>
<organism evidence="4 5">
    <name type="scientific">Vibrio cholerae</name>
    <dbReference type="NCBI Taxonomy" id="666"/>
    <lineage>
        <taxon>Bacteria</taxon>
        <taxon>Pseudomonadati</taxon>
        <taxon>Pseudomonadota</taxon>
        <taxon>Gammaproteobacteria</taxon>
        <taxon>Vibrionales</taxon>
        <taxon>Vibrionaceae</taxon>
        <taxon>Vibrio</taxon>
    </lineage>
</organism>
<feature type="compositionally biased region" description="Basic and acidic residues" evidence="2">
    <location>
        <begin position="229"/>
        <end position="238"/>
    </location>
</feature>
<gene>
    <name evidence="4" type="ORF">BC353_09740</name>
</gene>
<dbReference type="GO" id="GO:0007059">
    <property type="term" value="P:chromosome segregation"/>
    <property type="evidence" value="ECO:0007669"/>
    <property type="project" value="TreeGrafter"/>
</dbReference>
<dbReference type="InterPro" id="IPR013741">
    <property type="entry name" value="KorB_domain"/>
</dbReference>
<dbReference type="Gene3D" id="6.10.250.140">
    <property type="match status" value="1"/>
</dbReference>
<accession>A0A395U165</accession>
<dbReference type="Pfam" id="PF08535">
    <property type="entry name" value="KorB"/>
    <property type="match status" value="1"/>
</dbReference>